<evidence type="ECO:0000313" key="3">
    <source>
        <dbReference type="EMBL" id="SVD15410.1"/>
    </source>
</evidence>
<reference evidence="3" key="1">
    <citation type="submission" date="2018-05" db="EMBL/GenBank/DDBJ databases">
        <authorList>
            <person name="Lanie J.A."/>
            <person name="Ng W.-L."/>
            <person name="Kazmierczak K.M."/>
            <person name="Andrzejewski T.M."/>
            <person name="Davidsen T.M."/>
            <person name="Wayne K.J."/>
            <person name="Tettelin H."/>
            <person name="Glass J.I."/>
            <person name="Rusch D."/>
            <person name="Podicherti R."/>
            <person name="Tsui H.-C.T."/>
            <person name="Winkler M.E."/>
        </authorList>
    </citation>
    <scope>NUCLEOTIDE SEQUENCE</scope>
</reference>
<dbReference type="SMART" id="SM00240">
    <property type="entry name" value="FHA"/>
    <property type="match status" value="1"/>
</dbReference>
<dbReference type="Gene3D" id="2.60.200.20">
    <property type="match status" value="1"/>
</dbReference>
<dbReference type="SUPFAM" id="SSF50494">
    <property type="entry name" value="Trypsin-like serine proteases"/>
    <property type="match status" value="1"/>
</dbReference>
<dbReference type="Gene3D" id="2.40.10.10">
    <property type="entry name" value="Trypsin-like serine proteases"/>
    <property type="match status" value="1"/>
</dbReference>
<feature type="non-terminal residue" evidence="3">
    <location>
        <position position="211"/>
    </location>
</feature>
<dbReference type="SUPFAM" id="SSF49879">
    <property type="entry name" value="SMAD/FHA domain"/>
    <property type="match status" value="1"/>
</dbReference>
<dbReference type="InterPro" id="IPR043504">
    <property type="entry name" value="Peptidase_S1_PA_chymotrypsin"/>
</dbReference>
<proteinExistence type="predicted"/>
<name>A0A382SZN6_9ZZZZ</name>
<accession>A0A382SZN6</accession>
<keyword evidence="1" id="KW-0472">Membrane</keyword>
<dbReference type="InterPro" id="IPR000253">
    <property type="entry name" value="FHA_dom"/>
</dbReference>
<dbReference type="CDD" id="cd00060">
    <property type="entry name" value="FHA"/>
    <property type="match status" value="1"/>
</dbReference>
<organism evidence="3">
    <name type="scientific">marine metagenome</name>
    <dbReference type="NCBI Taxonomy" id="408172"/>
    <lineage>
        <taxon>unclassified sequences</taxon>
        <taxon>metagenomes</taxon>
        <taxon>ecological metagenomes</taxon>
    </lineage>
</organism>
<dbReference type="InterPro" id="IPR009003">
    <property type="entry name" value="Peptidase_S1_PA"/>
</dbReference>
<evidence type="ECO:0000256" key="1">
    <source>
        <dbReference type="SAM" id="Phobius"/>
    </source>
</evidence>
<gene>
    <name evidence="3" type="ORF">METZ01_LOCUS368264</name>
</gene>
<dbReference type="InterPro" id="IPR008984">
    <property type="entry name" value="SMAD_FHA_dom_sf"/>
</dbReference>
<dbReference type="AlphaFoldDB" id="A0A382SZN6"/>
<dbReference type="Pfam" id="PF00498">
    <property type="entry name" value="FHA"/>
    <property type="match status" value="1"/>
</dbReference>
<dbReference type="PANTHER" id="PTHR23308">
    <property type="entry name" value="NUCLEAR INHIBITOR OF PROTEIN PHOSPHATASE-1"/>
    <property type="match status" value="1"/>
</dbReference>
<feature type="domain" description="FHA" evidence="2">
    <location>
        <begin position="9"/>
        <end position="58"/>
    </location>
</feature>
<dbReference type="InterPro" id="IPR050923">
    <property type="entry name" value="Cell_Proc_Reg/RNA_Proc"/>
</dbReference>
<dbReference type="PROSITE" id="PS50006">
    <property type="entry name" value="FHA_DOMAIN"/>
    <property type="match status" value="1"/>
</dbReference>
<evidence type="ECO:0000259" key="2">
    <source>
        <dbReference type="PROSITE" id="PS50006"/>
    </source>
</evidence>
<keyword evidence="1" id="KW-1133">Transmembrane helix</keyword>
<protein>
    <recommendedName>
        <fullName evidence="2">FHA domain-containing protein</fullName>
    </recommendedName>
</protein>
<sequence length="211" mass="22048">MAETEDSVLKVGRASDNDVVVSHASVSAHHAELRQDGSQYRLVDLSSSNGTFVNGVRVPSQVLNEGDVVHLGPVGLEFRNGCFEIGIREEPDPNQSMPSDRPPTSRKAPLTVWVLVLVAAAVAIVISLSGGGEGEKPFSASPATTTVPTLTQTPATEEVNWKQLAHSVVLIEVVDCGGDAWAGSGTVDLDGGHVLTNHHVVTDEAGGVCDP</sequence>
<keyword evidence="1" id="KW-0812">Transmembrane</keyword>
<dbReference type="EMBL" id="UINC01132847">
    <property type="protein sequence ID" value="SVD15410.1"/>
    <property type="molecule type" value="Genomic_DNA"/>
</dbReference>
<feature type="transmembrane region" description="Helical" evidence="1">
    <location>
        <begin position="110"/>
        <end position="130"/>
    </location>
</feature>